<keyword evidence="1" id="KW-1133">Transmembrane helix</keyword>
<keyword evidence="1" id="KW-0472">Membrane</keyword>
<feature type="transmembrane region" description="Helical" evidence="1">
    <location>
        <begin position="90"/>
        <end position="111"/>
    </location>
</feature>
<dbReference type="Proteomes" id="UP001152320">
    <property type="component" value="Chromosome 12"/>
</dbReference>
<keyword evidence="3" id="KW-1185">Reference proteome</keyword>
<evidence type="ECO:0000313" key="2">
    <source>
        <dbReference type="EMBL" id="KAJ8032467.1"/>
    </source>
</evidence>
<dbReference type="AlphaFoldDB" id="A0A9Q1BTG2"/>
<name>A0A9Q1BTG2_HOLLE</name>
<organism evidence="2 3">
    <name type="scientific">Holothuria leucospilota</name>
    <name type="common">Black long sea cucumber</name>
    <name type="synonym">Mertensiothuria leucospilota</name>
    <dbReference type="NCBI Taxonomy" id="206669"/>
    <lineage>
        <taxon>Eukaryota</taxon>
        <taxon>Metazoa</taxon>
        <taxon>Echinodermata</taxon>
        <taxon>Eleutherozoa</taxon>
        <taxon>Echinozoa</taxon>
        <taxon>Holothuroidea</taxon>
        <taxon>Aspidochirotacea</taxon>
        <taxon>Aspidochirotida</taxon>
        <taxon>Holothuriidae</taxon>
        <taxon>Holothuria</taxon>
    </lineage>
</organism>
<protein>
    <submittedName>
        <fullName evidence="2">Uncharacterized protein</fullName>
    </submittedName>
</protein>
<feature type="transmembrane region" description="Helical" evidence="1">
    <location>
        <begin position="65"/>
        <end position="84"/>
    </location>
</feature>
<accession>A0A9Q1BTG2</accession>
<reference evidence="2" key="1">
    <citation type="submission" date="2021-10" db="EMBL/GenBank/DDBJ databases">
        <title>Tropical sea cucumber genome reveals ecological adaptation and Cuvierian tubules defense mechanism.</title>
        <authorList>
            <person name="Chen T."/>
        </authorList>
    </citation>
    <scope>NUCLEOTIDE SEQUENCE</scope>
    <source>
        <strain evidence="2">Nanhai2018</strain>
        <tissue evidence="2">Muscle</tissue>
    </source>
</reference>
<keyword evidence="1" id="KW-0812">Transmembrane</keyword>
<dbReference type="EMBL" id="JAIZAY010000012">
    <property type="protein sequence ID" value="KAJ8032467.1"/>
    <property type="molecule type" value="Genomic_DNA"/>
</dbReference>
<sequence>MMSLLLCWLLLLHLLHWLFGCGLLGWLLYWLFLGSSLLCCLLDGLRCLHCFLGLRRCLLFLGSRFLLGSIFFLGGSFLCGHLSLSFSLLHLGFFFCGPLAFRCLGLFRLGLFSCQSLGCVKFEGPAGTSTFGLLQDSISNTLLQGFVDNRILFLHINPHRCKLLFNCCNR</sequence>
<proteinExistence type="predicted"/>
<evidence type="ECO:0000256" key="1">
    <source>
        <dbReference type="SAM" id="Phobius"/>
    </source>
</evidence>
<evidence type="ECO:0000313" key="3">
    <source>
        <dbReference type="Proteomes" id="UP001152320"/>
    </source>
</evidence>
<comment type="caution">
    <text evidence="2">The sequence shown here is derived from an EMBL/GenBank/DDBJ whole genome shotgun (WGS) entry which is preliminary data.</text>
</comment>
<gene>
    <name evidence="2" type="ORF">HOLleu_25997</name>
</gene>